<reference evidence="2" key="1">
    <citation type="journal article" date="2023" name="Nat. Plants">
        <title>Single-cell RNA sequencing provides a high-resolution roadmap for understanding the multicellular compartmentation of specialized metabolism.</title>
        <authorList>
            <person name="Sun S."/>
            <person name="Shen X."/>
            <person name="Li Y."/>
            <person name="Li Y."/>
            <person name="Wang S."/>
            <person name="Li R."/>
            <person name="Zhang H."/>
            <person name="Shen G."/>
            <person name="Guo B."/>
            <person name="Wei J."/>
            <person name="Xu J."/>
            <person name="St-Pierre B."/>
            <person name="Chen S."/>
            <person name="Sun C."/>
        </authorList>
    </citation>
    <scope>NUCLEOTIDE SEQUENCE [LARGE SCALE GENOMIC DNA]</scope>
</reference>
<name>A0ACC0BA43_CATRO</name>
<comment type="caution">
    <text evidence="1">The sequence shown here is derived from an EMBL/GenBank/DDBJ whole genome shotgun (WGS) entry which is preliminary data.</text>
</comment>
<sequence>MAMSESEVEIMSKEMIKPSFPTLAAAADHSLKKTLKLSFFDKLNSSFSIHLVFFYKNHPNITSQQLKQSLSETLTIFYPFAGRINEENDSIIDCNDSGVLFLEAQVHNSNLSDAIQSSKTDDIHKYLPINYIETTDDDDVPPLMAVQMSFFQCGGIAIGVCLSHTVADMHTFSTFMNSWASICSSRGIKTSEITIVQPNFEVGYNLFPPLIDDYIRKQQVAKDEYDQSFAEEKIRVMKRFVFDKETLEEMKQIVSSKSSSLNDPTKVEMVSAFIWKHIIDITIAKNPSTKIRSFGAFHVVDLRRRLSLPSLSNAMGNFGILTLAKWGEELEYFLADQKDRDYCNLVTPLRTAIRRKDYNDYIENEEKQMEFFHFRTQSDPEMESCFFTSWCKLPFYQVDYGWGKPFAICHPVLPVKNIVTLMDTKSGDGIEATITMAEDEMAMLPTQFLDLENNDFSK</sequence>
<keyword evidence="2" id="KW-1185">Reference proteome</keyword>
<gene>
    <name evidence="1" type="ORF">M9H77_19363</name>
</gene>
<dbReference type="EMBL" id="CM044704">
    <property type="protein sequence ID" value="KAI5669510.1"/>
    <property type="molecule type" value="Genomic_DNA"/>
</dbReference>
<dbReference type="Proteomes" id="UP001060085">
    <property type="component" value="Linkage Group LG04"/>
</dbReference>
<proteinExistence type="predicted"/>
<evidence type="ECO:0000313" key="1">
    <source>
        <dbReference type="EMBL" id="KAI5669510.1"/>
    </source>
</evidence>
<evidence type="ECO:0000313" key="2">
    <source>
        <dbReference type="Proteomes" id="UP001060085"/>
    </source>
</evidence>
<organism evidence="1 2">
    <name type="scientific">Catharanthus roseus</name>
    <name type="common">Madagascar periwinkle</name>
    <name type="synonym">Vinca rosea</name>
    <dbReference type="NCBI Taxonomy" id="4058"/>
    <lineage>
        <taxon>Eukaryota</taxon>
        <taxon>Viridiplantae</taxon>
        <taxon>Streptophyta</taxon>
        <taxon>Embryophyta</taxon>
        <taxon>Tracheophyta</taxon>
        <taxon>Spermatophyta</taxon>
        <taxon>Magnoliopsida</taxon>
        <taxon>eudicotyledons</taxon>
        <taxon>Gunneridae</taxon>
        <taxon>Pentapetalae</taxon>
        <taxon>asterids</taxon>
        <taxon>lamiids</taxon>
        <taxon>Gentianales</taxon>
        <taxon>Apocynaceae</taxon>
        <taxon>Rauvolfioideae</taxon>
        <taxon>Vinceae</taxon>
        <taxon>Catharanthinae</taxon>
        <taxon>Catharanthus</taxon>
    </lineage>
</organism>
<accession>A0ACC0BA43</accession>
<protein>
    <submittedName>
        <fullName evidence="1">Uncharacterized protein</fullName>
    </submittedName>
</protein>